<sequence length="288" mass="30601">MKSLATLLAEPGIIVAPGAYDALSAKIAAQAGSPAVYMTGFGVAGSTLGLPDIGLMSATEMADRVRAIADAAMPAPLIADGDNGHGGPLNAARLTRLYEAAGAQCIQLEDQVFPKRCGHMEGKEVVSMEEAAQKIRAAAEARNSKDFKIMARTDARATHDLDEALRRGEAFLKAGADILFIEAPRDMAELERVTTTFKGVPLLANMVEDGKTPYLSTKVLEELGFKIAIFPVAALLAVTKRLQDVYATLLKGEGLPADDTRVTFQRYNEIVGLPEMLASAARIAAEEK</sequence>
<name>A0A6N6VSH3_9HYPH</name>
<dbReference type="InterPro" id="IPR018523">
    <property type="entry name" value="Isocitrate_lyase_ph_CS"/>
</dbReference>
<accession>A0A6N6VSH3</accession>
<dbReference type="InterPro" id="IPR040442">
    <property type="entry name" value="Pyrv_kinase-like_dom_sf"/>
</dbReference>
<dbReference type="SUPFAM" id="SSF51621">
    <property type="entry name" value="Phosphoenolpyruvate/pyruvate domain"/>
    <property type="match status" value="1"/>
</dbReference>
<dbReference type="PROSITE" id="PS00161">
    <property type="entry name" value="ISOCITRATE_LYASE"/>
    <property type="match status" value="1"/>
</dbReference>
<dbReference type="CDD" id="cd00377">
    <property type="entry name" value="ICL_PEPM"/>
    <property type="match status" value="1"/>
</dbReference>
<keyword evidence="2" id="KW-1185">Reference proteome</keyword>
<evidence type="ECO:0000313" key="2">
    <source>
        <dbReference type="Proteomes" id="UP000468901"/>
    </source>
</evidence>
<reference evidence="1 2" key="1">
    <citation type="submission" date="2019-09" db="EMBL/GenBank/DDBJ databases">
        <title>Parvibaculum sedimenti sp. nov., isolated from sediment.</title>
        <authorList>
            <person name="Wang Y."/>
        </authorList>
    </citation>
    <scope>NUCLEOTIDE SEQUENCE [LARGE SCALE GENOMIC DNA]</scope>
    <source>
        <strain evidence="1 2">HXT-9</strain>
    </source>
</reference>
<dbReference type="InterPro" id="IPR015813">
    <property type="entry name" value="Pyrv/PenolPyrv_kinase-like_dom"/>
</dbReference>
<dbReference type="Pfam" id="PF13714">
    <property type="entry name" value="PEP_mutase"/>
    <property type="match status" value="1"/>
</dbReference>
<evidence type="ECO:0000313" key="1">
    <source>
        <dbReference type="EMBL" id="KAB7742924.1"/>
    </source>
</evidence>
<dbReference type="InterPro" id="IPR039556">
    <property type="entry name" value="ICL/PEPM"/>
</dbReference>
<protein>
    <submittedName>
        <fullName evidence="1">Carboxyvinyl-carboxyphosphonate phosphorylmutase</fullName>
    </submittedName>
</protein>
<dbReference type="PANTHER" id="PTHR42905:SF5">
    <property type="entry name" value="CARBOXYVINYL-CARBOXYPHOSPHONATE PHOSPHORYLMUTASE, CHLOROPLASTIC"/>
    <property type="match status" value="1"/>
</dbReference>
<dbReference type="Proteomes" id="UP000468901">
    <property type="component" value="Unassembled WGS sequence"/>
</dbReference>
<comment type="caution">
    <text evidence="1">The sequence shown here is derived from an EMBL/GenBank/DDBJ whole genome shotgun (WGS) entry which is preliminary data.</text>
</comment>
<dbReference type="GO" id="GO:0016833">
    <property type="term" value="F:oxo-acid-lyase activity"/>
    <property type="evidence" value="ECO:0007669"/>
    <property type="project" value="UniProtKB-ARBA"/>
</dbReference>
<dbReference type="Gene3D" id="3.20.20.60">
    <property type="entry name" value="Phosphoenolpyruvate-binding domains"/>
    <property type="match status" value="1"/>
</dbReference>
<dbReference type="PANTHER" id="PTHR42905">
    <property type="entry name" value="PHOSPHOENOLPYRUVATE CARBOXYLASE"/>
    <property type="match status" value="1"/>
</dbReference>
<proteinExistence type="predicted"/>
<gene>
    <name evidence="1" type="ORF">F2P47_01760</name>
</gene>
<organism evidence="1 2">
    <name type="scientific">Parvibaculum sedimenti</name>
    <dbReference type="NCBI Taxonomy" id="2608632"/>
    <lineage>
        <taxon>Bacteria</taxon>
        <taxon>Pseudomonadati</taxon>
        <taxon>Pseudomonadota</taxon>
        <taxon>Alphaproteobacteria</taxon>
        <taxon>Hyphomicrobiales</taxon>
        <taxon>Parvibaculaceae</taxon>
        <taxon>Parvibaculum</taxon>
    </lineage>
</organism>
<dbReference type="EMBL" id="WESC01000001">
    <property type="protein sequence ID" value="KAB7742924.1"/>
    <property type="molecule type" value="Genomic_DNA"/>
</dbReference>
<dbReference type="AlphaFoldDB" id="A0A6N6VSH3"/>